<dbReference type="GO" id="GO:0005886">
    <property type="term" value="C:plasma membrane"/>
    <property type="evidence" value="ECO:0007669"/>
    <property type="project" value="TreeGrafter"/>
</dbReference>
<feature type="transmembrane region" description="Helical" evidence="1">
    <location>
        <begin position="457"/>
        <end position="481"/>
    </location>
</feature>
<organism evidence="2 3">
    <name type="scientific">Bacillus pumilus</name>
    <name type="common">Bacillus mesentericus</name>
    <dbReference type="NCBI Taxonomy" id="1408"/>
    <lineage>
        <taxon>Bacteria</taxon>
        <taxon>Bacillati</taxon>
        <taxon>Bacillota</taxon>
        <taxon>Bacilli</taxon>
        <taxon>Bacillales</taxon>
        <taxon>Bacillaceae</taxon>
        <taxon>Bacillus</taxon>
    </lineage>
</organism>
<protein>
    <submittedName>
        <fullName evidence="2">Antiporter</fullName>
    </submittedName>
</protein>
<reference evidence="2 3" key="1">
    <citation type="submission" date="2017-06" db="EMBL/GenBank/DDBJ databases">
        <title>Draft Genome Sequence of Bacillus sp Strain 36R Isolated from saline sediment at Atanasia, Sonora, Mexico.</title>
        <authorList>
            <person name="Sanchez Diaz R."/>
            <person name="Quiroz Macias M.E."/>
            <person name="Ibarra Gamez J.C."/>
            <person name="Enciso Ibarra J."/>
            <person name="Gomez Gil B."/>
            <person name="Galaviz Silva L."/>
        </authorList>
    </citation>
    <scope>NUCLEOTIDE SEQUENCE [LARGE SCALE GENOMIC DNA]</scope>
    <source>
        <strain evidence="2 3">36R_ATNSAL</strain>
    </source>
</reference>
<name>A0A2A5IWV7_BACPU</name>
<gene>
    <name evidence="2" type="ORF">CEY02_08090</name>
</gene>
<proteinExistence type="predicted"/>
<evidence type="ECO:0000256" key="1">
    <source>
        <dbReference type="SAM" id="Phobius"/>
    </source>
</evidence>
<evidence type="ECO:0000313" key="3">
    <source>
        <dbReference type="Proteomes" id="UP000228754"/>
    </source>
</evidence>
<feature type="transmembrane region" description="Helical" evidence="1">
    <location>
        <begin position="425"/>
        <end position="445"/>
    </location>
</feature>
<dbReference type="OrthoDB" id="9757876at2"/>
<feature type="transmembrane region" description="Helical" evidence="1">
    <location>
        <begin position="333"/>
        <end position="360"/>
    </location>
</feature>
<dbReference type="Gene3D" id="3.30.70.1430">
    <property type="entry name" value="Multidrug efflux transporter AcrB pore domain"/>
    <property type="match status" value="2"/>
</dbReference>
<dbReference type="Pfam" id="PF00873">
    <property type="entry name" value="ACR_tran"/>
    <property type="match status" value="1"/>
</dbReference>
<dbReference type="SUPFAM" id="SSF82693">
    <property type="entry name" value="Multidrug efflux transporter AcrB pore domain, PN1, PN2, PC1 and PC2 subdomains"/>
    <property type="match status" value="2"/>
</dbReference>
<dbReference type="PANTHER" id="PTHR32063:SF18">
    <property type="entry name" value="CATION EFFLUX SYSTEM PROTEIN"/>
    <property type="match status" value="1"/>
</dbReference>
<dbReference type="PANTHER" id="PTHR32063">
    <property type="match status" value="1"/>
</dbReference>
<dbReference type="Gene3D" id="3.30.2090.10">
    <property type="entry name" value="Multidrug efflux transporter AcrB TolC docking domain, DN and DC subdomains"/>
    <property type="match status" value="2"/>
</dbReference>
<feature type="transmembrane region" description="Helical" evidence="1">
    <location>
        <begin position="954"/>
        <end position="974"/>
    </location>
</feature>
<feature type="transmembrane region" description="Helical" evidence="1">
    <location>
        <begin position="980"/>
        <end position="1009"/>
    </location>
</feature>
<feature type="transmembrane region" description="Helical" evidence="1">
    <location>
        <begin position="853"/>
        <end position="874"/>
    </location>
</feature>
<dbReference type="SUPFAM" id="SSF82866">
    <property type="entry name" value="Multidrug efflux transporter AcrB transmembrane domain"/>
    <property type="match status" value="2"/>
</dbReference>
<dbReference type="GO" id="GO:0042910">
    <property type="term" value="F:xenobiotic transmembrane transporter activity"/>
    <property type="evidence" value="ECO:0007669"/>
    <property type="project" value="TreeGrafter"/>
</dbReference>
<feature type="transmembrane region" description="Helical" evidence="1">
    <location>
        <begin position="12"/>
        <end position="28"/>
    </location>
</feature>
<dbReference type="Gene3D" id="1.20.1640.10">
    <property type="entry name" value="Multidrug efflux transporter AcrB transmembrane domain"/>
    <property type="match status" value="2"/>
</dbReference>
<keyword evidence="1" id="KW-0812">Transmembrane</keyword>
<dbReference type="PRINTS" id="PR00702">
    <property type="entry name" value="ACRIFLAVINRP"/>
</dbReference>
<dbReference type="Proteomes" id="UP000228754">
    <property type="component" value="Unassembled WGS sequence"/>
</dbReference>
<dbReference type="AlphaFoldDB" id="A0A2A5IWV7"/>
<dbReference type="InterPro" id="IPR027463">
    <property type="entry name" value="AcrB_DN_DC_subdom"/>
</dbReference>
<dbReference type="Gene3D" id="3.30.70.1440">
    <property type="entry name" value="Multidrug efflux transporter AcrB pore domain"/>
    <property type="match status" value="1"/>
</dbReference>
<dbReference type="SUPFAM" id="SSF82714">
    <property type="entry name" value="Multidrug efflux transporter AcrB TolC docking domain, DN and DC subdomains"/>
    <property type="match status" value="1"/>
</dbReference>
<feature type="transmembrane region" description="Helical" evidence="1">
    <location>
        <begin position="881"/>
        <end position="903"/>
    </location>
</feature>
<evidence type="ECO:0000313" key="2">
    <source>
        <dbReference type="EMBL" id="PCK21477.1"/>
    </source>
</evidence>
<keyword evidence="1" id="KW-0472">Membrane</keyword>
<keyword evidence="1" id="KW-1133">Transmembrane helix</keyword>
<feature type="transmembrane region" description="Helical" evidence="1">
    <location>
        <begin position="380"/>
        <end position="404"/>
    </location>
</feature>
<dbReference type="EMBL" id="NKHG01000053">
    <property type="protein sequence ID" value="PCK21477.1"/>
    <property type="molecule type" value="Genomic_DNA"/>
</dbReference>
<dbReference type="InterPro" id="IPR001036">
    <property type="entry name" value="Acrflvin-R"/>
</dbReference>
<feature type="transmembrane region" description="Helical" evidence="1">
    <location>
        <begin position="523"/>
        <end position="545"/>
    </location>
</feature>
<accession>A0A2A5IWV7</accession>
<dbReference type="Gene3D" id="3.30.70.1320">
    <property type="entry name" value="Multidrug efflux transporter AcrB pore domain like"/>
    <property type="match status" value="1"/>
</dbReference>
<feature type="transmembrane region" description="Helical" evidence="1">
    <location>
        <begin position="909"/>
        <end position="933"/>
    </location>
</feature>
<sequence length="1013" mass="110474">MFGAFLKRGKLVFILFFIVLIVGGYLFTQLPKRELPEFQANIVTISTVFPGADAKQVESDVTNKLESAISDINGVEKTSSVSAIGFSNIVLEIDDQADFQKVASQIKNETTNAASSFPDGVMAPDVKDEFGNVPVGSYMIVSSKPSDLAKSQESLHVLKEKVEDIKGVDGVVIKGFNDKQAILNLDSSKLENEGLNVTDVTNAINQEFDTSPLGDIQADGEKVKLSIDAYDRLDQIKQIELFSKTNRESVAISQLGSLKEIEKEKSDIVSYNGKPAYSFTVNIKPGLDIPKMYDKVSDVIEKEKQLPNGVEWVNYYSQKSDVDAIFNDLIKEAIVAVIAVIIVTTLGLTIGGAFIVSLAIPLSITIGTIPLPFLQVDLNQISIIGFIIALGILVDDAIVVNDNILRQMKKYESPLQGTVAGVKEVAGSILTSTLAVVFAFLPLVFLSGANGSFIRALPSVLVTTVLASMVISLTLVPVYQYTVNRKRMSKKIQKEPGFLGKPLKRLADFYADRVLTKIVRRPLLIGLTGLLVATLAFLLIFVTPFEFFPAANKKEVVVTATLPSETTLDKTNETLEKIEQEIKQQKGIEETAIFAGGGVPNLFNESISNASDHTGQVVVRVDNDQMTSKALIDLMTEPLREKFKDADIFMKTIVQGPPTGAPVTVTVAGEQFLKLVDVKEKLTKEMQENGASLITDDVNQPVKTISYELNRDRMAEDGLSAQFVSRQLGLVTEGIPLGTFKQGTDDIDLVVKQDMKHLNGLKLKEIKVPVNTNEGGKPSLEPLSRYVKEKETEQYESIPHENGIPTITLKAYPGSSDTFKDDMKEVVSQVGKSDAAKDLTISQGGENEDQTQFFIEISLLFGVVLLLIYVTIAFQFNSLMLPLLVLGTVYLAISGAVIGLFVTQTPFSFMATMGIVSLAGIVVRNAVVLFEFIEQRRKLGLDQRTAVIEAGRARIRPILLTAFTALVALMPVALSNDPLFKPLAICIVSGVFFSTILTLLIVPALYVAVSKKC</sequence>
<comment type="caution">
    <text evidence="2">The sequence shown here is derived from an EMBL/GenBank/DDBJ whole genome shotgun (WGS) entry which is preliminary data.</text>
</comment>